<keyword evidence="6" id="KW-1278">Translocase</keyword>
<evidence type="ECO:0000313" key="10">
    <source>
        <dbReference type="Proteomes" id="UP001228044"/>
    </source>
</evidence>
<dbReference type="SUPFAM" id="SSF52540">
    <property type="entry name" value="P-loop containing nucleoside triphosphate hydrolases"/>
    <property type="match status" value="1"/>
</dbReference>
<evidence type="ECO:0000256" key="2">
    <source>
        <dbReference type="ARBA" id="ARBA00022448"/>
    </source>
</evidence>
<evidence type="ECO:0000259" key="8">
    <source>
        <dbReference type="PROSITE" id="PS50893"/>
    </source>
</evidence>
<evidence type="ECO:0000256" key="4">
    <source>
        <dbReference type="ARBA" id="ARBA00022741"/>
    </source>
</evidence>
<accession>A0ABT8DSK0</accession>
<dbReference type="PROSITE" id="PS50893">
    <property type="entry name" value="ABC_TRANSPORTER_2"/>
    <property type="match status" value="1"/>
</dbReference>
<keyword evidence="10" id="KW-1185">Reference proteome</keyword>
<evidence type="ECO:0000256" key="6">
    <source>
        <dbReference type="ARBA" id="ARBA00022967"/>
    </source>
</evidence>
<dbReference type="Proteomes" id="UP001228044">
    <property type="component" value="Unassembled WGS sequence"/>
</dbReference>
<comment type="caution">
    <text evidence="9">The sequence shown here is derived from an EMBL/GenBank/DDBJ whole genome shotgun (WGS) entry which is preliminary data.</text>
</comment>
<dbReference type="InterPro" id="IPR003593">
    <property type="entry name" value="AAA+_ATPase"/>
</dbReference>
<dbReference type="SMART" id="SM00382">
    <property type="entry name" value="AAA"/>
    <property type="match status" value="1"/>
</dbReference>
<evidence type="ECO:0000256" key="5">
    <source>
        <dbReference type="ARBA" id="ARBA00022840"/>
    </source>
</evidence>
<dbReference type="Gene3D" id="3.40.50.300">
    <property type="entry name" value="P-loop containing nucleotide triphosphate hydrolases"/>
    <property type="match status" value="1"/>
</dbReference>
<dbReference type="PANTHER" id="PTHR42788">
    <property type="entry name" value="TAURINE IMPORT ATP-BINDING PROTEIN-RELATED"/>
    <property type="match status" value="1"/>
</dbReference>
<keyword evidence="4" id="KW-0547">Nucleotide-binding</keyword>
<keyword evidence="5 9" id="KW-0067">ATP-binding</keyword>
<dbReference type="InterPro" id="IPR050166">
    <property type="entry name" value="ABC_transporter_ATP-bind"/>
</dbReference>
<comment type="similarity">
    <text evidence="1">Belongs to the ABC transporter superfamily.</text>
</comment>
<evidence type="ECO:0000256" key="3">
    <source>
        <dbReference type="ARBA" id="ARBA00022475"/>
    </source>
</evidence>
<gene>
    <name evidence="9" type="ORF">QWJ38_03165</name>
</gene>
<dbReference type="GO" id="GO:0005524">
    <property type="term" value="F:ATP binding"/>
    <property type="evidence" value="ECO:0007669"/>
    <property type="project" value="UniProtKB-KW"/>
</dbReference>
<dbReference type="Pfam" id="PF00005">
    <property type="entry name" value="ABC_tran"/>
    <property type="match status" value="1"/>
</dbReference>
<proteinExistence type="inferred from homology"/>
<dbReference type="InterPro" id="IPR003439">
    <property type="entry name" value="ABC_transporter-like_ATP-bd"/>
</dbReference>
<dbReference type="PANTHER" id="PTHR42788:SF17">
    <property type="entry name" value="ALIPHATIC SULFONATES IMPORT ATP-BINDING PROTEIN SSUB"/>
    <property type="match status" value="1"/>
</dbReference>
<evidence type="ECO:0000256" key="1">
    <source>
        <dbReference type="ARBA" id="ARBA00005417"/>
    </source>
</evidence>
<dbReference type="InterPro" id="IPR017871">
    <property type="entry name" value="ABC_transporter-like_CS"/>
</dbReference>
<evidence type="ECO:0000313" key="9">
    <source>
        <dbReference type="EMBL" id="MDN3919274.1"/>
    </source>
</evidence>
<keyword evidence="2" id="KW-0813">Transport</keyword>
<keyword evidence="3" id="KW-1003">Cell membrane</keyword>
<protein>
    <submittedName>
        <fullName evidence="9">ATP-binding cassette domain-containing protein</fullName>
    </submittedName>
</protein>
<evidence type="ECO:0000256" key="7">
    <source>
        <dbReference type="ARBA" id="ARBA00023136"/>
    </source>
</evidence>
<organism evidence="9 10">
    <name type="scientific">Roseateles violae</name>
    <dbReference type="NCBI Taxonomy" id="3058042"/>
    <lineage>
        <taxon>Bacteria</taxon>
        <taxon>Pseudomonadati</taxon>
        <taxon>Pseudomonadota</taxon>
        <taxon>Betaproteobacteria</taxon>
        <taxon>Burkholderiales</taxon>
        <taxon>Sphaerotilaceae</taxon>
        <taxon>Roseateles</taxon>
    </lineage>
</organism>
<sequence length="305" mass="32790">MQAMLLLNDLETLPQGYFRESAARPDEPAVAPRVGAGHGAGLAVEVQGLSKRFGERAVLRDIALRIRPGEFIAVVGRSGCGKSTLLRLLAGLDAASEGALRSGGQALAAHAEDVRIMYQDSRLLPWKRVLDNVTLGLDGAGVRERARAALAQVGLLDRAGDWPAVLSGGQRQRVALARALVHAPRLLLLDEPLGALDALTRLEMQALIESLWRERGFTALLVTHDVAEAVALADRVLLIEDGRIALDEPVPLPRPRRRGDARLAEIEARILQRVLQQPAGEAAPLAADSVWPEQPLPLAALRFAV</sequence>
<dbReference type="InterPro" id="IPR027417">
    <property type="entry name" value="P-loop_NTPase"/>
</dbReference>
<dbReference type="PROSITE" id="PS00211">
    <property type="entry name" value="ABC_TRANSPORTER_1"/>
    <property type="match status" value="1"/>
</dbReference>
<dbReference type="EMBL" id="JAUHHC010000001">
    <property type="protein sequence ID" value="MDN3919274.1"/>
    <property type="molecule type" value="Genomic_DNA"/>
</dbReference>
<reference evidence="9 10" key="1">
    <citation type="submission" date="2023-06" db="EMBL/GenBank/DDBJ databases">
        <title>Pelomonas sp. PFR6 16S ribosomal RNA gene Genome sequencing and assembly.</title>
        <authorList>
            <person name="Woo H."/>
        </authorList>
    </citation>
    <scope>NUCLEOTIDE SEQUENCE [LARGE SCALE GENOMIC DNA]</scope>
    <source>
        <strain evidence="9 10">PFR6</strain>
    </source>
</reference>
<keyword evidence="7" id="KW-0472">Membrane</keyword>
<feature type="domain" description="ABC transporter" evidence="8">
    <location>
        <begin position="44"/>
        <end position="266"/>
    </location>
</feature>
<name>A0ABT8DSK0_9BURK</name>